<keyword evidence="3" id="KW-0963">Cytoplasm</keyword>
<evidence type="ECO:0000256" key="2">
    <source>
        <dbReference type="ARBA" id="ARBA00013064"/>
    </source>
</evidence>
<reference evidence="9 10" key="1">
    <citation type="journal article" date="2019" name="Nat. Plants">
        <title>Stout camphor tree genome fills gaps in understanding of flowering plant genome evolution.</title>
        <authorList>
            <person name="Chaw S.M."/>
            <person name="Liu Y.C."/>
            <person name="Wu Y.W."/>
            <person name="Wang H.Y."/>
            <person name="Lin C.I."/>
            <person name="Wu C.S."/>
            <person name="Ke H.M."/>
            <person name="Chang L.Y."/>
            <person name="Hsu C.Y."/>
            <person name="Yang H.T."/>
            <person name="Sudianto E."/>
            <person name="Hsu M.H."/>
            <person name="Wu K.P."/>
            <person name="Wang L.N."/>
            <person name="Leebens-Mack J.H."/>
            <person name="Tsai I.J."/>
        </authorList>
    </citation>
    <scope>NUCLEOTIDE SEQUENCE [LARGE SCALE GENOMIC DNA]</scope>
    <source>
        <strain evidence="10">cv. Chaw 1501</strain>
        <tissue evidence="9">Young leaves</tissue>
    </source>
</reference>
<gene>
    <name evidence="9" type="ORF">CKAN_00117300</name>
</gene>
<dbReference type="OrthoDB" id="10253954at2759"/>
<dbReference type="CDD" id="cd17658">
    <property type="entry name" value="PTPc_plant_PTP1"/>
    <property type="match status" value="1"/>
</dbReference>
<keyword evidence="6" id="KW-0904">Protein phosphatase</keyword>
<keyword evidence="4" id="KW-0597">Phosphoprotein</keyword>
<dbReference type="PROSITE" id="PS00383">
    <property type="entry name" value="TYR_PHOSPHATASE_1"/>
    <property type="match status" value="1"/>
</dbReference>
<dbReference type="InterPro" id="IPR000387">
    <property type="entry name" value="Tyr_Pase_dom"/>
</dbReference>
<keyword evidence="10" id="KW-1185">Reference proteome</keyword>
<dbReference type="GO" id="GO:0004725">
    <property type="term" value="F:protein tyrosine phosphatase activity"/>
    <property type="evidence" value="ECO:0007669"/>
    <property type="project" value="UniProtKB-EC"/>
</dbReference>
<comment type="caution">
    <text evidence="9">The sequence shown here is derived from an EMBL/GenBank/DDBJ whole genome shotgun (WGS) entry which is preliminary data.</text>
</comment>
<evidence type="ECO:0000256" key="3">
    <source>
        <dbReference type="ARBA" id="ARBA00022490"/>
    </source>
</evidence>
<dbReference type="PANTHER" id="PTHR19134:SF449">
    <property type="entry name" value="TYROSINE-PROTEIN PHOSPHATASE 1"/>
    <property type="match status" value="1"/>
</dbReference>
<accession>A0A443N332</accession>
<evidence type="ECO:0000313" key="10">
    <source>
        <dbReference type="Proteomes" id="UP000283530"/>
    </source>
</evidence>
<evidence type="ECO:0000256" key="4">
    <source>
        <dbReference type="ARBA" id="ARBA00022553"/>
    </source>
</evidence>
<evidence type="ECO:0000256" key="6">
    <source>
        <dbReference type="ARBA" id="ARBA00022912"/>
    </source>
</evidence>
<dbReference type="InterPro" id="IPR003595">
    <property type="entry name" value="Tyr_Pase_cat"/>
</dbReference>
<dbReference type="SMART" id="SM00404">
    <property type="entry name" value="PTPc_motif"/>
    <property type="match status" value="1"/>
</dbReference>
<dbReference type="Proteomes" id="UP000283530">
    <property type="component" value="Unassembled WGS sequence"/>
</dbReference>
<dbReference type="EC" id="3.1.3.48" evidence="2"/>
<feature type="domain" description="Tyrosine specific protein phosphatases" evidence="8">
    <location>
        <begin position="236"/>
        <end position="308"/>
    </location>
</feature>
<dbReference type="FunFam" id="3.90.190.10:FF:000045">
    <property type="entry name" value="Tyrosine-protein phosphatase non-receptor type 12"/>
    <property type="match status" value="1"/>
</dbReference>
<dbReference type="PROSITE" id="PS50055">
    <property type="entry name" value="TYR_PHOSPHATASE_PTP"/>
    <property type="match status" value="1"/>
</dbReference>
<dbReference type="EMBL" id="QPKB01000001">
    <property type="protein sequence ID" value="RWR72925.1"/>
    <property type="molecule type" value="Genomic_DNA"/>
</dbReference>
<name>A0A443N332_9MAGN</name>
<dbReference type="InterPro" id="IPR029021">
    <property type="entry name" value="Prot-tyrosine_phosphatase-like"/>
</dbReference>
<evidence type="ECO:0000313" key="9">
    <source>
        <dbReference type="EMBL" id="RWR72925.1"/>
    </source>
</evidence>
<keyword evidence="5" id="KW-0378">Hydrolase</keyword>
<dbReference type="InterPro" id="IPR016130">
    <property type="entry name" value="Tyr_Pase_AS"/>
</dbReference>
<comment type="subcellular location">
    <subcellularLocation>
        <location evidence="1">Cytoplasm</location>
    </subcellularLocation>
</comment>
<dbReference type="PROSITE" id="PS50056">
    <property type="entry name" value="TYR_PHOSPHATASE_2"/>
    <property type="match status" value="1"/>
</dbReference>
<dbReference type="GO" id="GO:0005737">
    <property type="term" value="C:cytoplasm"/>
    <property type="evidence" value="ECO:0007669"/>
    <property type="project" value="UniProtKB-SubCell"/>
</dbReference>
<dbReference type="InterPro" id="IPR050348">
    <property type="entry name" value="Protein-Tyr_Phosphatase"/>
</dbReference>
<organism evidence="9 10">
    <name type="scientific">Cinnamomum micranthum f. kanehirae</name>
    <dbReference type="NCBI Taxonomy" id="337451"/>
    <lineage>
        <taxon>Eukaryota</taxon>
        <taxon>Viridiplantae</taxon>
        <taxon>Streptophyta</taxon>
        <taxon>Embryophyta</taxon>
        <taxon>Tracheophyta</taxon>
        <taxon>Spermatophyta</taxon>
        <taxon>Magnoliopsida</taxon>
        <taxon>Magnoliidae</taxon>
        <taxon>Laurales</taxon>
        <taxon>Lauraceae</taxon>
        <taxon>Cinnamomum</taxon>
    </lineage>
</organism>
<dbReference type="PANTHER" id="PTHR19134">
    <property type="entry name" value="RECEPTOR-TYPE TYROSINE-PROTEIN PHOSPHATASE"/>
    <property type="match status" value="1"/>
</dbReference>
<protein>
    <recommendedName>
        <fullName evidence="2">protein-tyrosine-phosphatase</fullName>
        <ecNumber evidence="2">3.1.3.48</ecNumber>
    </recommendedName>
</protein>
<sequence length="327" mass="36923">MAAFSALNPPPDLFSDPPPKLHLSPDQLRHCSQALQLLKKKLENPHIIAQEFDSLQGQRIKSLDMMRSCRVALEDVNWKKNRFTDILPFDDSRVALNSTKDSRDLGNGYINASFIKPPAEGLSQYIATQGPLRNTFEDFWEMVIQNRCPAIVMLTRLVDNYKVVKCDDYFQTDNGTREFGKICLTTKCVRRSATSLVLRDLEVKYKEPEEPPLSVLHIQYPEWPDHGVPGDTIAVREVLKRIYHLPADLGPIVVHCSAGIGRTGAFCTIHHTIQRVLTGDMSALDLVNTVTSFRSQRIGMVQTEEQFFFCYVAIADELQDLVSGTNS</sequence>
<evidence type="ECO:0000256" key="1">
    <source>
        <dbReference type="ARBA" id="ARBA00004496"/>
    </source>
</evidence>
<evidence type="ECO:0000259" key="8">
    <source>
        <dbReference type="PROSITE" id="PS50056"/>
    </source>
</evidence>
<dbReference type="PRINTS" id="PR00700">
    <property type="entry name" value="PRTYPHPHTASE"/>
</dbReference>
<evidence type="ECO:0000256" key="5">
    <source>
        <dbReference type="ARBA" id="ARBA00022801"/>
    </source>
</evidence>
<dbReference type="Pfam" id="PF00102">
    <property type="entry name" value="Y_phosphatase"/>
    <property type="match status" value="1"/>
</dbReference>
<dbReference type="SMART" id="SM00194">
    <property type="entry name" value="PTPc"/>
    <property type="match status" value="1"/>
</dbReference>
<dbReference type="SUPFAM" id="SSF52799">
    <property type="entry name" value="(Phosphotyrosine protein) phosphatases II"/>
    <property type="match status" value="1"/>
</dbReference>
<dbReference type="InterPro" id="IPR000242">
    <property type="entry name" value="PTP_cat"/>
</dbReference>
<dbReference type="AlphaFoldDB" id="A0A443N332"/>
<dbReference type="STRING" id="337451.A0A443N332"/>
<dbReference type="Gene3D" id="3.90.190.10">
    <property type="entry name" value="Protein tyrosine phosphatase superfamily"/>
    <property type="match status" value="1"/>
</dbReference>
<proteinExistence type="predicted"/>
<feature type="domain" description="Tyrosine-protein phosphatase" evidence="7">
    <location>
        <begin position="48"/>
        <end position="317"/>
    </location>
</feature>
<evidence type="ECO:0000259" key="7">
    <source>
        <dbReference type="PROSITE" id="PS50055"/>
    </source>
</evidence>